<evidence type="ECO:0000313" key="2">
    <source>
        <dbReference type="Proteomes" id="UP000295192"/>
    </source>
</evidence>
<evidence type="ECO:0000313" key="1">
    <source>
        <dbReference type="EMBL" id="TDG41404.1"/>
    </source>
</evidence>
<dbReference type="EMBL" id="LSRL02000358">
    <property type="protein sequence ID" value="TDG41404.1"/>
    <property type="molecule type" value="Genomic_DNA"/>
</dbReference>
<dbReference type="AlphaFoldDB" id="A0A484AYH0"/>
<dbReference type="Proteomes" id="UP000295192">
    <property type="component" value="Unassembled WGS sequence"/>
</dbReference>
<gene>
    <name evidence="1" type="ORF">AWZ03_012176</name>
</gene>
<protein>
    <submittedName>
        <fullName evidence="1">Uncharacterized protein</fullName>
    </submittedName>
</protein>
<keyword evidence="2" id="KW-1185">Reference proteome</keyword>
<accession>A0A484AYH0</accession>
<reference evidence="1 2" key="1">
    <citation type="journal article" date="2019" name="J. Hered.">
        <title>An Improved Genome Assembly for Drosophila navojoa, the Basal Species in the mojavensis Cluster.</title>
        <authorList>
            <person name="Vanderlinde T."/>
            <person name="Dupim E.G."/>
            <person name="Nazario-Yepiz N.O."/>
            <person name="Carvalho A.B."/>
        </authorList>
    </citation>
    <scope>NUCLEOTIDE SEQUENCE [LARGE SCALE GENOMIC DNA]</scope>
    <source>
        <strain evidence="1">Navoj_Jal97</strain>
        <tissue evidence="1">Whole organism</tissue>
    </source>
</reference>
<comment type="caution">
    <text evidence="1">The sequence shown here is derived from an EMBL/GenBank/DDBJ whole genome shotgun (WGS) entry which is preliminary data.</text>
</comment>
<organism evidence="1 2">
    <name type="scientific">Drosophila navojoa</name>
    <name type="common">Fruit fly</name>
    <dbReference type="NCBI Taxonomy" id="7232"/>
    <lineage>
        <taxon>Eukaryota</taxon>
        <taxon>Metazoa</taxon>
        <taxon>Ecdysozoa</taxon>
        <taxon>Arthropoda</taxon>
        <taxon>Hexapoda</taxon>
        <taxon>Insecta</taxon>
        <taxon>Pterygota</taxon>
        <taxon>Neoptera</taxon>
        <taxon>Endopterygota</taxon>
        <taxon>Diptera</taxon>
        <taxon>Brachycera</taxon>
        <taxon>Muscomorpha</taxon>
        <taxon>Ephydroidea</taxon>
        <taxon>Drosophilidae</taxon>
        <taxon>Drosophila</taxon>
    </lineage>
</organism>
<name>A0A484AYH0_DRONA</name>
<sequence>MEDLATAMAGHIMEDMDRITTDMDLGHRIITAHPIIIIIITDTAMGQGPLKPEVPKTTTTTTTTATAAAAATATTIAYALKRTSQKERNNNAGQKENA</sequence>
<proteinExistence type="predicted"/>